<organism evidence="1 2">
    <name type="scientific">Allosediminivita pacifica</name>
    <dbReference type="NCBI Taxonomy" id="1267769"/>
    <lineage>
        <taxon>Bacteria</taxon>
        <taxon>Pseudomonadati</taxon>
        <taxon>Pseudomonadota</taxon>
        <taxon>Alphaproteobacteria</taxon>
        <taxon>Rhodobacterales</taxon>
        <taxon>Paracoccaceae</taxon>
        <taxon>Allosediminivita</taxon>
    </lineage>
</organism>
<gene>
    <name evidence="1" type="ORF">C8N44_1242</name>
</gene>
<comment type="caution">
    <text evidence="1">The sequence shown here is derived from an EMBL/GenBank/DDBJ whole genome shotgun (WGS) entry which is preliminary data.</text>
</comment>
<protein>
    <submittedName>
        <fullName evidence="1">Uncharacterized protein</fullName>
    </submittedName>
</protein>
<evidence type="ECO:0000313" key="2">
    <source>
        <dbReference type="Proteomes" id="UP000244069"/>
    </source>
</evidence>
<name>A0A2T6AJ16_9RHOB</name>
<evidence type="ECO:0000313" key="1">
    <source>
        <dbReference type="EMBL" id="PTX43791.1"/>
    </source>
</evidence>
<dbReference type="EMBL" id="QBKN01000024">
    <property type="protein sequence ID" value="PTX43791.1"/>
    <property type="molecule type" value="Genomic_DNA"/>
</dbReference>
<keyword evidence="2" id="KW-1185">Reference proteome</keyword>
<dbReference type="AlphaFoldDB" id="A0A2T6AJ16"/>
<sequence>MLSQNEIFSVDDEDILDCVVTVRKMKARGKKTVYLFGQSGRATKFHMDVELDDDGWPVLAKAKSKMLKKLDEEIINKVMHD</sequence>
<reference evidence="1 2" key="1">
    <citation type="submission" date="2018-04" db="EMBL/GenBank/DDBJ databases">
        <title>Genomic Encyclopedia of Archaeal and Bacterial Type Strains, Phase II (KMG-II): from individual species to whole genera.</title>
        <authorList>
            <person name="Goeker M."/>
        </authorList>
    </citation>
    <scope>NUCLEOTIDE SEQUENCE [LARGE SCALE GENOMIC DNA]</scope>
    <source>
        <strain evidence="1 2">DSM 29329</strain>
    </source>
</reference>
<dbReference type="Proteomes" id="UP000244069">
    <property type="component" value="Unassembled WGS sequence"/>
</dbReference>
<proteinExistence type="predicted"/>
<accession>A0A2T6AJ16</accession>